<dbReference type="EMBL" id="JAKLWS010000010">
    <property type="protein sequence ID" value="MCG2588829.1"/>
    <property type="molecule type" value="Genomic_DNA"/>
</dbReference>
<dbReference type="Proteomes" id="UP001165366">
    <property type="component" value="Unassembled WGS sequence"/>
</dbReference>
<dbReference type="RefSeq" id="WP_237853800.1">
    <property type="nucleotide sequence ID" value="NZ_JAKLWS010000010.1"/>
</dbReference>
<dbReference type="Pfam" id="PF09720">
    <property type="entry name" value="Unstab_antitox"/>
    <property type="match status" value="1"/>
</dbReference>
<organism evidence="1 2">
    <name type="scientific">Rhodohalobacter sulfatireducens</name>
    <dbReference type="NCBI Taxonomy" id="2911366"/>
    <lineage>
        <taxon>Bacteria</taxon>
        <taxon>Pseudomonadati</taxon>
        <taxon>Balneolota</taxon>
        <taxon>Balneolia</taxon>
        <taxon>Balneolales</taxon>
        <taxon>Balneolaceae</taxon>
        <taxon>Rhodohalobacter</taxon>
    </lineage>
</organism>
<sequence>MINKKIRKQALELSHQERAELAHMLIDSLQSEKEFNSEEAWSKELKKRIDRYEQSESSAKPWSEVKKKCKVIS</sequence>
<reference evidence="1" key="1">
    <citation type="submission" date="2022-01" db="EMBL/GenBank/DDBJ databases">
        <authorList>
            <person name="Wang Y."/>
        </authorList>
    </citation>
    <scope>NUCLEOTIDE SEQUENCE</scope>
    <source>
        <strain evidence="1">WB101</strain>
    </source>
</reference>
<dbReference type="NCBIfam" id="TIGR02574">
    <property type="entry name" value="stabl_TIGR02574"/>
    <property type="match status" value="1"/>
</dbReference>
<protein>
    <submittedName>
        <fullName evidence="1">Addiction module protein</fullName>
    </submittedName>
</protein>
<comment type="caution">
    <text evidence="1">The sequence shown here is derived from an EMBL/GenBank/DDBJ whole genome shotgun (WGS) entry which is preliminary data.</text>
</comment>
<keyword evidence="2" id="KW-1185">Reference proteome</keyword>
<gene>
    <name evidence="1" type="ORF">L6773_09645</name>
</gene>
<dbReference type="InterPro" id="IPR013406">
    <property type="entry name" value="CHP02574_addiction_mod"/>
</dbReference>
<evidence type="ECO:0000313" key="2">
    <source>
        <dbReference type="Proteomes" id="UP001165366"/>
    </source>
</evidence>
<evidence type="ECO:0000313" key="1">
    <source>
        <dbReference type="EMBL" id="MCG2588829.1"/>
    </source>
</evidence>
<name>A0ABS9KD89_9BACT</name>
<proteinExistence type="predicted"/>
<accession>A0ABS9KD89</accession>
<reference evidence="1" key="2">
    <citation type="submission" date="2024-05" db="EMBL/GenBank/DDBJ databases">
        <title>Rhodohalobacter halophilus gen. nov., sp. nov., a moderately halophilic member of the family Balneolaceae.</title>
        <authorList>
            <person name="Xia J."/>
        </authorList>
    </citation>
    <scope>NUCLEOTIDE SEQUENCE</scope>
    <source>
        <strain evidence="1">WB101</strain>
    </source>
</reference>